<dbReference type="GO" id="GO:0005886">
    <property type="term" value="C:plasma membrane"/>
    <property type="evidence" value="ECO:0007669"/>
    <property type="project" value="UniProtKB-SubCell"/>
</dbReference>
<evidence type="ECO:0000256" key="8">
    <source>
        <dbReference type="ARBA" id="ARBA00022989"/>
    </source>
</evidence>
<dbReference type="PROSITE" id="PS50835">
    <property type="entry name" value="IG_LIKE"/>
    <property type="match status" value="1"/>
</dbReference>
<evidence type="ECO:0000256" key="14">
    <source>
        <dbReference type="ARBA" id="ARBA00032296"/>
    </source>
</evidence>
<evidence type="ECO:0000256" key="13">
    <source>
        <dbReference type="ARBA" id="ARBA00023319"/>
    </source>
</evidence>
<dbReference type="Ensembl" id="ENSCMIT00000002973.1">
    <property type="protein sequence ID" value="ENSCMIP00000002876.1"/>
    <property type="gene ID" value="ENSCMIG00000001697.1"/>
</dbReference>
<dbReference type="InterPro" id="IPR013106">
    <property type="entry name" value="Ig_V-set"/>
</dbReference>
<feature type="domain" description="Ig-like" evidence="15">
    <location>
        <begin position="4"/>
        <end position="100"/>
    </location>
</feature>
<name>A0A4W3GHK8_CALMI</name>
<dbReference type="InterPro" id="IPR003599">
    <property type="entry name" value="Ig_sub"/>
</dbReference>
<keyword evidence="9" id="KW-0472">Membrane</keyword>
<keyword evidence="13" id="KW-0393">Immunoglobulin domain</keyword>
<dbReference type="GeneTree" id="ENSGT00970000197579"/>
<dbReference type="InterPro" id="IPR013783">
    <property type="entry name" value="Ig-like_fold"/>
</dbReference>
<dbReference type="Proteomes" id="UP000314986">
    <property type="component" value="Unassembled WGS sequence"/>
</dbReference>
<dbReference type="GO" id="GO:0002429">
    <property type="term" value="P:immune response-activating cell surface receptor signaling pathway"/>
    <property type="evidence" value="ECO:0007669"/>
    <property type="project" value="InterPro"/>
</dbReference>
<evidence type="ECO:0000259" key="15">
    <source>
        <dbReference type="PROSITE" id="PS50835"/>
    </source>
</evidence>
<keyword evidence="5" id="KW-0812">Transmembrane</keyword>
<dbReference type="PANTHER" id="PTHR47904:SF1">
    <property type="entry name" value="NATURAL CYTOTOXICITY TRIGGERING RECEPTOR 3"/>
    <property type="match status" value="1"/>
</dbReference>
<organism evidence="16 17">
    <name type="scientific">Callorhinchus milii</name>
    <name type="common">Ghost shark</name>
    <dbReference type="NCBI Taxonomy" id="7868"/>
    <lineage>
        <taxon>Eukaryota</taxon>
        <taxon>Metazoa</taxon>
        <taxon>Chordata</taxon>
        <taxon>Craniata</taxon>
        <taxon>Vertebrata</taxon>
        <taxon>Chondrichthyes</taxon>
        <taxon>Holocephali</taxon>
        <taxon>Chimaeriformes</taxon>
        <taxon>Callorhinchidae</taxon>
        <taxon>Callorhinchus</taxon>
    </lineage>
</organism>
<evidence type="ECO:0000313" key="17">
    <source>
        <dbReference type="Proteomes" id="UP000314986"/>
    </source>
</evidence>
<evidence type="ECO:0000256" key="4">
    <source>
        <dbReference type="ARBA" id="ARBA00022475"/>
    </source>
</evidence>
<proteinExistence type="inferred from homology"/>
<dbReference type="AlphaFoldDB" id="A0A4W3GHK8"/>
<keyword evidence="7" id="KW-0391">Immunity</keyword>
<reference evidence="17" key="1">
    <citation type="journal article" date="2006" name="Science">
        <title>Ancient noncoding elements conserved in the human genome.</title>
        <authorList>
            <person name="Venkatesh B."/>
            <person name="Kirkness E.F."/>
            <person name="Loh Y.H."/>
            <person name="Halpern A.L."/>
            <person name="Lee A.P."/>
            <person name="Johnson J."/>
            <person name="Dandona N."/>
            <person name="Viswanathan L.D."/>
            <person name="Tay A."/>
            <person name="Venter J.C."/>
            <person name="Strausberg R.L."/>
            <person name="Brenner S."/>
        </authorList>
    </citation>
    <scope>NUCLEOTIDE SEQUENCE [LARGE SCALE GENOMIC DNA]</scope>
</reference>
<keyword evidence="17" id="KW-1185">Reference proteome</keyword>
<dbReference type="InterPro" id="IPR043226">
    <property type="entry name" value="NCR3"/>
</dbReference>
<sequence>MAAEKFSVVQSPSRVEAAEGERVSLSCAYTGDVGSGIGGYQWLKHSPHGVPVSNDTEGYRGRVHRKTARQFIGTRDASIAISDVRQSDSGIYYCLGSNKR</sequence>
<reference evidence="16" key="5">
    <citation type="submission" date="2025-09" db="UniProtKB">
        <authorList>
            <consortium name="Ensembl"/>
        </authorList>
    </citation>
    <scope>IDENTIFICATION</scope>
</reference>
<dbReference type="GO" id="GO:0045954">
    <property type="term" value="P:positive regulation of natural killer cell mediated cytotoxicity"/>
    <property type="evidence" value="ECO:0007669"/>
    <property type="project" value="InterPro"/>
</dbReference>
<reference evidence="16" key="4">
    <citation type="submission" date="2025-08" db="UniProtKB">
        <authorList>
            <consortium name="Ensembl"/>
        </authorList>
    </citation>
    <scope>IDENTIFICATION</scope>
</reference>
<evidence type="ECO:0000256" key="5">
    <source>
        <dbReference type="ARBA" id="ARBA00022692"/>
    </source>
</evidence>
<keyword evidence="6" id="KW-0732">Signal</keyword>
<keyword evidence="11" id="KW-0675">Receptor</keyword>
<dbReference type="Pfam" id="PF07686">
    <property type="entry name" value="V-set"/>
    <property type="match status" value="1"/>
</dbReference>
<evidence type="ECO:0000313" key="16">
    <source>
        <dbReference type="Ensembl" id="ENSCMIP00000002876.1"/>
    </source>
</evidence>
<keyword evidence="12" id="KW-0325">Glycoprotein</keyword>
<dbReference type="InterPro" id="IPR007110">
    <property type="entry name" value="Ig-like_dom"/>
</dbReference>
<reference evidence="17" key="3">
    <citation type="journal article" date="2014" name="Nature">
        <title>Elephant shark genome provides unique insights into gnathostome evolution.</title>
        <authorList>
            <consortium name="International Elephant Shark Genome Sequencing Consortium"/>
            <person name="Venkatesh B."/>
            <person name="Lee A.P."/>
            <person name="Ravi V."/>
            <person name="Maurya A.K."/>
            <person name="Lian M.M."/>
            <person name="Swann J.B."/>
            <person name="Ohta Y."/>
            <person name="Flajnik M.F."/>
            <person name="Sutoh Y."/>
            <person name="Kasahara M."/>
            <person name="Hoon S."/>
            <person name="Gangu V."/>
            <person name="Roy S.W."/>
            <person name="Irimia M."/>
            <person name="Korzh V."/>
            <person name="Kondrychyn I."/>
            <person name="Lim Z.W."/>
            <person name="Tay B.H."/>
            <person name="Tohari S."/>
            <person name="Kong K.W."/>
            <person name="Ho S."/>
            <person name="Lorente-Galdos B."/>
            <person name="Quilez J."/>
            <person name="Marques-Bonet T."/>
            <person name="Raney B.J."/>
            <person name="Ingham P.W."/>
            <person name="Tay A."/>
            <person name="Hillier L.W."/>
            <person name="Minx P."/>
            <person name="Boehm T."/>
            <person name="Wilson R.K."/>
            <person name="Brenner S."/>
            <person name="Warren W.C."/>
        </authorList>
    </citation>
    <scope>NUCLEOTIDE SEQUENCE [LARGE SCALE GENOMIC DNA]</scope>
</reference>
<dbReference type="Gene3D" id="2.60.40.10">
    <property type="entry name" value="Immunoglobulins"/>
    <property type="match status" value="1"/>
</dbReference>
<dbReference type="SMART" id="SM00406">
    <property type="entry name" value="IGv"/>
    <property type="match status" value="1"/>
</dbReference>
<dbReference type="SMART" id="SM00409">
    <property type="entry name" value="IG"/>
    <property type="match status" value="1"/>
</dbReference>
<comment type="similarity">
    <text evidence="2">Belongs to the natural cytotoxicity receptor (NCR) family.</text>
</comment>
<dbReference type="PANTHER" id="PTHR47904">
    <property type="entry name" value="NATURAL CYTOTOXICITY TRIGGERING RECEPTOR 3"/>
    <property type="match status" value="1"/>
</dbReference>
<evidence type="ECO:0000256" key="12">
    <source>
        <dbReference type="ARBA" id="ARBA00023180"/>
    </source>
</evidence>
<accession>A0A4W3GHK8</accession>
<dbReference type="InParanoid" id="A0A4W3GHK8"/>
<evidence type="ECO:0000256" key="2">
    <source>
        <dbReference type="ARBA" id="ARBA00006531"/>
    </source>
</evidence>
<evidence type="ECO:0000256" key="3">
    <source>
        <dbReference type="ARBA" id="ARBA00019135"/>
    </source>
</evidence>
<evidence type="ECO:0000256" key="1">
    <source>
        <dbReference type="ARBA" id="ARBA00004251"/>
    </source>
</evidence>
<evidence type="ECO:0000256" key="10">
    <source>
        <dbReference type="ARBA" id="ARBA00023157"/>
    </source>
</evidence>
<comment type="subcellular location">
    <subcellularLocation>
        <location evidence="1">Cell membrane</location>
        <topology evidence="1">Single-pass type I membrane protein</topology>
    </subcellularLocation>
</comment>
<evidence type="ECO:0000256" key="9">
    <source>
        <dbReference type="ARBA" id="ARBA00023136"/>
    </source>
</evidence>
<keyword evidence="8" id="KW-1133">Transmembrane helix</keyword>
<reference evidence="17" key="2">
    <citation type="journal article" date="2007" name="PLoS Biol.">
        <title>Survey sequencing and comparative analysis of the elephant shark (Callorhinchus milii) genome.</title>
        <authorList>
            <person name="Venkatesh B."/>
            <person name="Kirkness E.F."/>
            <person name="Loh Y.H."/>
            <person name="Halpern A.L."/>
            <person name="Lee A.P."/>
            <person name="Johnson J."/>
            <person name="Dandona N."/>
            <person name="Viswanathan L.D."/>
            <person name="Tay A."/>
            <person name="Venter J.C."/>
            <person name="Strausberg R.L."/>
            <person name="Brenner S."/>
        </authorList>
    </citation>
    <scope>NUCLEOTIDE SEQUENCE [LARGE SCALE GENOMIC DNA]</scope>
</reference>
<dbReference type="SUPFAM" id="SSF48726">
    <property type="entry name" value="Immunoglobulin"/>
    <property type="match status" value="1"/>
</dbReference>
<dbReference type="InterPro" id="IPR036179">
    <property type="entry name" value="Ig-like_dom_sf"/>
</dbReference>
<evidence type="ECO:0000256" key="7">
    <source>
        <dbReference type="ARBA" id="ARBA00022859"/>
    </source>
</evidence>
<keyword evidence="4" id="KW-1003">Cell membrane</keyword>
<evidence type="ECO:0000256" key="6">
    <source>
        <dbReference type="ARBA" id="ARBA00022729"/>
    </source>
</evidence>
<dbReference type="OMA" id="NSTSXEN"/>
<evidence type="ECO:0000256" key="11">
    <source>
        <dbReference type="ARBA" id="ARBA00023170"/>
    </source>
</evidence>
<keyword evidence="10" id="KW-1015">Disulfide bond</keyword>
<protein>
    <recommendedName>
        <fullName evidence="3">Natural cytotoxicity triggering receptor 3</fullName>
    </recommendedName>
    <alternativeName>
        <fullName evidence="14">Natural killer cell p30-related protein</fullName>
    </alternativeName>
</protein>